<dbReference type="InterPro" id="IPR012655">
    <property type="entry name" value="YrzI"/>
</dbReference>
<dbReference type="RefSeq" id="WP_084797630.1">
    <property type="nucleotide sequence ID" value="NZ_CP022572.1"/>
</dbReference>
<dbReference type="Proteomes" id="UP000282892">
    <property type="component" value="Chromosome"/>
</dbReference>
<dbReference type="OrthoDB" id="2974285at2"/>
<dbReference type="STRING" id="1193713.GCA_001636315_00925"/>
<sequence>MTLNILFLTITIKKRKVSTKEAAHQEMVEKLYDQHKDRQMSMYRFM</sequence>
<organism evidence="1 2">
    <name type="scientific">Neobacillus mesonae</name>
    <dbReference type="NCBI Taxonomy" id="1193713"/>
    <lineage>
        <taxon>Bacteria</taxon>
        <taxon>Bacillati</taxon>
        <taxon>Bacillota</taxon>
        <taxon>Bacilli</taxon>
        <taxon>Bacillales</taxon>
        <taxon>Bacillaceae</taxon>
        <taxon>Neobacillus</taxon>
    </lineage>
</organism>
<evidence type="ECO:0000313" key="1">
    <source>
        <dbReference type="EMBL" id="AZU63428.1"/>
    </source>
</evidence>
<dbReference type="NCBIfam" id="TIGR02413">
    <property type="entry name" value="Bac_small_yrzI"/>
    <property type="match status" value="1"/>
</dbReference>
<dbReference type="AlphaFoldDB" id="A0A3T0I264"/>
<dbReference type="Pfam" id="PF09501">
    <property type="entry name" value="Bac_small_YrzI"/>
    <property type="match status" value="1"/>
</dbReference>
<keyword evidence="2" id="KW-1185">Reference proteome</keyword>
<dbReference type="EMBL" id="CP022572">
    <property type="protein sequence ID" value="AZU63428.1"/>
    <property type="molecule type" value="Genomic_DNA"/>
</dbReference>
<dbReference type="KEGG" id="nmk:CHR53_20350"/>
<gene>
    <name evidence="1" type="ORF">CHR53_20350</name>
</gene>
<reference evidence="1 2" key="1">
    <citation type="submission" date="2017-07" db="EMBL/GenBank/DDBJ databases">
        <title>The complete genome sequence of Bacillus mesonae strain H20-5, an efficient strain improving plant abiotic stress resistance.</title>
        <authorList>
            <person name="Kim S.Y."/>
            <person name="Song H."/>
            <person name="Sang M.K."/>
            <person name="Weon H.-Y."/>
            <person name="Song J."/>
        </authorList>
    </citation>
    <scope>NUCLEOTIDE SEQUENCE [LARGE SCALE GENOMIC DNA]</scope>
    <source>
        <strain evidence="1 2">H20-5</strain>
    </source>
</reference>
<name>A0A3T0I264_9BACI</name>
<proteinExistence type="predicted"/>
<accession>A0A3T0I264</accession>
<protein>
    <submittedName>
        <fullName evidence="1">YrzI family small protein</fullName>
    </submittedName>
</protein>
<evidence type="ECO:0000313" key="2">
    <source>
        <dbReference type="Proteomes" id="UP000282892"/>
    </source>
</evidence>